<comment type="caution">
    <text evidence="1">The sequence shown here is derived from an EMBL/GenBank/DDBJ whole genome shotgun (WGS) entry which is preliminary data.</text>
</comment>
<evidence type="ECO:0000313" key="2">
    <source>
        <dbReference type="Proteomes" id="UP000828390"/>
    </source>
</evidence>
<name>A0A9D4JE17_DREPO</name>
<dbReference type="EMBL" id="JAIWYP010000006">
    <property type="protein sequence ID" value="KAH3808355.1"/>
    <property type="molecule type" value="Genomic_DNA"/>
</dbReference>
<organism evidence="1 2">
    <name type="scientific">Dreissena polymorpha</name>
    <name type="common">Zebra mussel</name>
    <name type="synonym">Mytilus polymorpha</name>
    <dbReference type="NCBI Taxonomy" id="45954"/>
    <lineage>
        <taxon>Eukaryota</taxon>
        <taxon>Metazoa</taxon>
        <taxon>Spiralia</taxon>
        <taxon>Lophotrochozoa</taxon>
        <taxon>Mollusca</taxon>
        <taxon>Bivalvia</taxon>
        <taxon>Autobranchia</taxon>
        <taxon>Heteroconchia</taxon>
        <taxon>Euheterodonta</taxon>
        <taxon>Imparidentia</taxon>
        <taxon>Neoheterodontei</taxon>
        <taxon>Myida</taxon>
        <taxon>Dreissenoidea</taxon>
        <taxon>Dreissenidae</taxon>
        <taxon>Dreissena</taxon>
    </lineage>
</organism>
<reference evidence="1" key="2">
    <citation type="submission" date="2020-11" db="EMBL/GenBank/DDBJ databases">
        <authorList>
            <person name="McCartney M.A."/>
            <person name="Auch B."/>
            <person name="Kono T."/>
            <person name="Mallez S."/>
            <person name="Becker A."/>
            <person name="Gohl D.M."/>
            <person name="Silverstein K.A.T."/>
            <person name="Koren S."/>
            <person name="Bechman K.B."/>
            <person name="Herman A."/>
            <person name="Abrahante J.E."/>
            <person name="Garbe J."/>
        </authorList>
    </citation>
    <scope>NUCLEOTIDE SEQUENCE</scope>
    <source>
        <strain evidence="1">Duluth1</strain>
        <tissue evidence="1">Whole animal</tissue>
    </source>
</reference>
<evidence type="ECO:0000313" key="1">
    <source>
        <dbReference type="EMBL" id="KAH3808355.1"/>
    </source>
</evidence>
<dbReference type="Proteomes" id="UP000828390">
    <property type="component" value="Unassembled WGS sequence"/>
</dbReference>
<accession>A0A9D4JE17</accession>
<protein>
    <submittedName>
        <fullName evidence="1">Uncharacterized protein</fullName>
    </submittedName>
</protein>
<keyword evidence="2" id="KW-1185">Reference proteome</keyword>
<sequence>MQKVLSLCRLQRLIWDIRNITPVNCSKSLYHSSNLCDDVSHERRSLECDAKYHKPRE</sequence>
<gene>
    <name evidence="1" type="ORF">DPMN_136708</name>
</gene>
<dbReference type="AlphaFoldDB" id="A0A9D4JE17"/>
<proteinExistence type="predicted"/>
<reference evidence="1" key="1">
    <citation type="journal article" date="2019" name="bioRxiv">
        <title>The Genome of the Zebra Mussel, Dreissena polymorpha: A Resource for Invasive Species Research.</title>
        <authorList>
            <person name="McCartney M.A."/>
            <person name="Auch B."/>
            <person name="Kono T."/>
            <person name="Mallez S."/>
            <person name="Zhang Y."/>
            <person name="Obille A."/>
            <person name="Becker A."/>
            <person name="Abrahante J.E."/>
            <person name="Garbe J."/>
            <person name="Badalamenti J.P."/>
            <person name="Herman A."/>
            <person name="Mangelson H."/>
            <person name="Liachko I."/>
            <person name="Sullivan S."/>
            <person name="Sone E.D."/>
            <person name="Koren S."/>
            <person name="Silverstein K.A.T."/>
            <person name="Beckman K.B."/>
            <person name="Gohl D.M."/>
        </authorList>
    </citation>
    <scope>NUCLEOTIDE SEQUENCE</scope>
    <source>
        <strain evidence="1">Duluth1</strain>
        <tissue evidence="1">Whole animal</tissue>
    </source>
</reference>